<comment type="caution">
    <text evidence="1">The sequence shown here is derived from an EMBL/GenBank/DDBJ whole genome shotgun (WGS) entry which is preliminary data.</text>
</comment>
<dbReference type="EMBL" id="LRPY01000186">
    <property type="protein sequence ID" value="KXA17776.1"/>
    <property type="molecule type" value="Genomic_DNA"/>
</dbReference>
<organism evidence="1 2">
    <name type="scientific">Fusobacterium nucleatum</name>
    <dbReference type="NCBI Taxonomy" id="851"/>
    <lineage>
        <taxon>Bacteria</taxon>
        <taxon>Fusobacteriati</taxon>
        <taxon>Fusobacteriota</taxon>
        <taxon>Fusobacteriia</taxon>
        <taxon>Fusobacteriales</taxon>
        <taxon>Fusobacteriaceae</taxon>
        <taxon>Fusobacterium</taxon>
    </lineage>
</organism>
<reference evidence="2" key="1">
    <citation type="submission" date="2016-01" db="EMBL/GenBank/DDBJ databases">
        <authorList>
            <person name="Mitreva M."/>
            <person name="Pepin K.H."/>
            <person name="Mihindukulasuriya K.A."/>
            <person name="Fulton R."/>
            <person name="Fronick C."/>
            <person name="O'Laughlin M."/>
            <person name="Miner T."/>
            <person name="Herter B."/>
            <person name="Rosa B.A."/>
            <person name="Cordes M."/>
            <person name="Tomlinson C."/>
            <person name="Wollam A."/>
            <person name="Palsikar V.B."/>
            <person name="Mardis E.R."/>
            <person name="Wilson R.K."/>
        </authorList>
    </citation>
    <scope>NUCLEOTIDE SEQUENCE [LARGE SCALE GENOMIC DNA]</scope>
    <source>
        <strain evidence="2">MJR7757B</strain>
    </source>
</reference>
<evidence type="ECO:0000313" key="2">
    <source>
        <dbReference type="Proteomes" id="UP000070401"/>
    </source>
</evidence>
<dbReference type="RefSeq" id="WP_060798767.1">
    <property type="nucleotide sequence ID" value="NZ_KQ956750.1"/>
</dbReference>
<name>A0A133NNA9_FUSNU</name>
<dbReference type="AlphaFoldDB" id="A0A133NNA9"/>
<proteinExistence type="predicted"/>
<evidence type="ECO:0000313" key="1">
    <source>
        <dbReference type="EMBL" id="KXA17776.1"/>
    </source>
</evidence>
<sequence length="268" mass="32153">MGKKKYNGFYFIEDGKVHPDSDYWNLYNKNKNEATKKFDGKMNCDLCFMAPLTVAKGRKLKYFRVNQSDISKHLKNCPYLLDEATKNEVKEFYESATDEDIKNRLTICMNKMLKKKIEETKNNGLTVKEDNNEFKAFIIENRKRKRKYLPTISLYSQDIREELDKLKIYYGKCKVYYNYRTYIDKNDKNKEIKRYYLQILNNKTNKLICSLSVSSTVFGYLEISLPDKRENSKLYYLCFFAEFYIKEEYLNAILKDSRMILFEEIENN</sequence>
<accession>A0A133NNA9</accession>
<gene>
    <name evidence="1" type="ORF">HMPREF3221_01907</name>
</gene>
<protein>
    <submittedName>
        <fullName evidence="1">Uncharacterized protein</fullName>
    </submittedName>
</protein>
<keyword evidence="2" id="KW-1185">Reference proteome</keyword>
<dbReference type="Proteomes" id="UP000070401">
    <property type="component" value="Unassembled WGS sequence"/>
</dbReference>
<dbReference type="PATRIC" id="fig|851.8.peg.1919"/>